<evidence type="ECO:0008006" key="3">
    <source>
        <dbReference type="Google" id="ProtNLM"/>
    </source>
</evidence>
<dbReference type="EMBL" id="PGFZ01000012">
    <property type="protein sequence ID" value="POZ50304.1"/>
    <property type="molecule type" value="Genomic_DNA"/>
</dbReference>
<reference evidence="1 2" key="1">
    <citation type="submission" date="2017-11" db="EMBL/GenBank/DDBJ databases">
        <title>Draft Genome Sequence of Methylobacter psychrotolerans Sph1T, an Obligate Methanotroph from Low-Temperature Environments.</title>
        <authorList>
            <person name="Oshkin I.Y."/>
            <person name="Miroshnikov K."/>
            <person name="Belova S.E."/>
            <person name="Korzhenkov A."/>
            <person name="Toshchakov S.V."/>
            <person name="Dedysh S.N."/>
        </authorList>
    </citation>
    <scope>NUCLEOTIDE SEQUENCE [LARGE SCALE GENOMIC DNA]</scope>
    <source>
        <strain evidence="1 2">Sph1</strain>
    </source>
</reference>
<dbReference type="Proteomes" id="UP000237423">
    <property type="component" value="Unassembled WGS sequence"/>
</dbReference>
<dbReference type="AlphaFoldDB" id="A0A2S5CHN0"/>
<gene>
    <name evidence="1" type="ORF">AADEFJLK_03888</name>
</gene>
<proteinExistence type="predicted"/>
<evidence type="ECO:0000313" key="1">
    <source>
        <dbReference type="EMBL" id="POZ50304.1"/>
    </source>
</evidence>
<accession>A0A2S5CHN0</accession>
<protein>
    <recommendedName>
        <fullName evidence="3">DUF4304 domain-containing protein</fullName>
    </recommendedName>
</protein>
<evidence type="ECO:0000313" key="2">
    <source>
        <dbReference type="Proteomes" id="UP000237423"/>
    </source>
</evidence>
<name>A0A2S5CHN0_9GAMM</name>
<comment type="caution">
    <text evidence="1">The sequence shown here is derived from an EMBL/GenBank/DDBJ whole genome shotgun (WGS) entry which is preliminary data.</text>
</comment>
<sequence length="174" mass="20283">MEFNKLIKTQLFPILQKHGFEIIEEFKNIMRFASYIMKINVVFNECDNSHFVEMGKKNGMLYPLSDNTVKAIFDFELPIEQVTSEEFVKNIAFLFEQQEGIELLKGNIESLVKLVEQEGSYYASGLVQKQALEAALKAWENNDYEAFVGCIRKMDIEKIPQFYQLKYNIAVQKL</sequence>
<organism evidence="1 2">
    <name type="scientific">Methylovulum psychrotolerans</name>
    <dbReference type="NCBI Taxonomy" id="1704499"/>
    <lineage>
        <taxon>Bacteria</taxon>
        <taxon>Pseudomonadati</taxon>
        <taxon>Pseudomonadota</taxon>
        <taxon>Gammaproteobacteria</taxon>
        <taxon>Methylococcales</taxon>
        <taxon>Methylococcaceae</taxon>
        <taxon>Methylovulum</taxon>
    </lineage>
</organism>
<dbReference type="RefSeq" id="WP_103975452.1">
    <property type="nucleotide sequence ID" value="NZ_PGFZ01000012.1"/>
</dbReference>